<dbReference type="OrthoDB" id="9984161at2"/>
<keyword evidence="2" id="KW-1185">Reference proteome</keyword>
<protein>
    <submittedName>
        <fullName evidence="1">Uncharacterized protein</fullName>
    </submittedName>
</protein>
<proteinExistence type="predicted"/>
<accession>I7LAG3</accession>
<dbReference type="eggNOG" id="ENOG50309HR">
    <property type="taxonomic scope" value="Bacteria"/>
</dbReference>
<dbReference type="EMBL" id="CAKD01000010">
    <property type="protein sequence ID" value="CCI84671.1"/>
    <property type="molecule type" value="Genomic_DNA"/>
</dbReference>
<sequence>MIRSSISQTYNDFPEKALDQVHDSYYIPEISISQSIEEFLHSLKSDELISIETSTNRTYEGQIVEVGNQLVKFREFRDYELEPYVLEIPLEDIIIASVHSIDLEVKRAWLNSTQSIAANDPDDLVQIMLDHYGDARAGEPVVGRILDENHDLFLLDSITSESQFDSYTVLNKKYITHISEDNDVLRYLSFAKKYQLNKGSYDPHELTKKLPRLKEDFS</sequence>
<gene>
    <name evidence="1" type="ORF">BN53_00880</name>
</gene>
<evidence type="ECO:0000313" key="1">
    <source>
        <dbReference type="EMBL" id="CCI84671.1"/>
    </source>
</evidence>
<dbReference type="AlphaFoldDB" id="I7LAG3"/>
<reference evidence="1 2" key="1">
    <citation type="submission" date="2012-06" db="EMBL/GenBank/DDBJ databases">
        <title>Draft Genome Sequence of Lactobacillus pasteurii CRBIP 24.76T.</title>
        <authorList>
            <person name="Cousin S."/>
            <person name="Bouchier C."/>
            <person name="Loux V."/>
            <person name="Ma L."/>
            <person name="Creno S."/>
            <person name="Bizet C."/>
            <person name="Clermont D."/>
        </authorList>
    </citation>
    <scope>NUCLEOTIDE SEQUENCE [LARGE SCALE GENOMIC DNA]</scope>
    <source>
        <strain evidence="2">CRBIP 24.76T</strain>
    </source>
</reference>
<dbReference type="Proteomes" id="UP000009311">
    <property type="component" value="Unassembled WGS sequence"/>
</dbReference>
<evidence type="ECO:0000313" key="2">
    <source>
        <dbReference type="Proteomes" id="UP000009311"/>
    </source>
</evidence>
<dbReference type="PATRIC" id="fig|1423790.3.peg.1589"/>
<name>I7LAG3_9LACO</name>
<comment type="caution">
    <text evidence="1">The sequence shown here is derived from an EMBL/GenBank/DDBJ whole genome shotgun (WGS) entry which is preliminary data.</text>
</comment>
<dbReference type="RefSeq" id="WP_009559224.1">
    <property type="nucleotide sequence ID" value="NZ_AYZN01000006.1"/>
</dbReference>
<organism evidence="1 2">
    <name type="scientific">Lactobacillus pasteurii DSM 23907 = CRBIP 24.76</name>
    <dbReference type="NCBI Taxonomy" id="1423790"/>
    <lineage>
        <taxon>Bacteria</taxon>
        <taxon>Bacillati</taxon>
        <taxon>Bacillota</taxon>
        <taxon>Bacilli</taxon>
        <taxon>Lactobacillales</taxon>
        <taxon>Lactobacillaceae</taxon>
        <taxon>Lactobacillus</taxon>
    </lineage>
</organism>